<comment type="caution">
    <text evidence="1">The sequence shown here is derived from an EMBL/GenBank/DDBJ whole genome shotgun (WGS) entry which is preliminary data.</text>
</comment>
<keyword evidence="2" id="KW-1185">Reference proteome</keyword>
<dbReference type="EMBL" id="MVHL01000038">
    <property type="protein sequence ID" value="ORA45339.1"/>
    <property type="molecule type" value="Genomic_DNA"/>
</dbReference>
<reference evidence="1 2" key="1">
    <citation type="submission" date="2017-02" db="EMBL/GenBank/DDBJ databases">
        <title>The new phylogeny of genus Mycobacterium.</title>
        <authorList>
            <person name="Tortoli E."/>
            <person name="Trovato A."/>
            <person name="Cirillo D.M."/>
        </authorList>
    </citation>
    <scope>NUCLEOTIDE SEQUENCE [LARGE SCALE GENOMIC DNA]</scope>
    <source>
        <strain evidence="1 2">DSM 45439</strain>
    </source>
</reference>
<evidence type="ECO:0000313" key="1">
    <source>
        <dbReference type="EMBL" id="ORA45339.1"/>
    </source>
</evidence>
<sequence>MNMTDVVDRAMRFNEDAYVIAAADPTLVHDLVTEVKTLREALYITQCTSYSLGTQLADIAEAMGMDRDSEDLAITPRAIAALSAVPKT</sequence>
<organism evidence="1 2">
    <name type="scientific">Mycobacterium bouchedurhonense</name>
    <dbReference type="NCBI Taxonomy" id="701041"/>
    <lineage>
        <taxon>Bacteria</taxon>
        <taxon>Bacillati</taxon>
        <taxon>Actinomycetota</taxon>
        <taxon>Actinomycetes</taxon>
        <taxon>Mycobacteriales</taxon>
        <taxon>Mycobacteriaceae</taxon>
        <taxon>Mycobacterium</taxon>
        <taxon>Mycobacterium avium complex (MAC)</taxon>
    </lineage>
</organism>
<accession>A0ABX3SAA6</accession>
<gene>
    <name evidence="1" type="ORF">BST19_20420</name>
</gene>
<proteinExistence type="predicted"/>
<dbReference type="Proteomes" id="UP000192293">
    <property type="component" value="Unassembled WGS sequence"/>
</dbReference>
<protein>
    <submittedName>
        <fullName evidence="1">Uncharacterized protein</fullName>
    </submittedName>
</protein>
<evidence type="ECO:0000313" key="2">
    <source>
        <dbReference type="Proteomes" id="UP000192293"/>
    </source>
</evidence>
<name>A0ABX3SAA6_MYCBC</name>